<dbReference type="SMART" id="SM00388">
    <property type="entry name" value="HisKA"/>
    <property type="match status" value="1"/>
</dbReference>
<reference evidence="12" key="2">
    <citation type="submission" date="2020-09" db="EMBL/GenBank/DDBJ databases">
        <authorList>
            <person name="Sun Q."/>
            <person name="Kim S."/>
        </authorList>
    </citation>
    <scope>NUCLEOTIDE SEQUENCE</scope>
    <source>
        <strain evidence="12">KCTC 12870</strain>
    </source>
</reference>
<dbReference type="SUPFAM" id="SSF47384">
    <property type="entry name" value="Homodimeric domain of signal transducing histidine kinase"/>
    <property type="match status" value="1"/>
</dbReference>
<dbReference type="CDD" id="cd00156">
    <property type="entry name" value="REC"/>
    <property type="match status" value="1"/>
</dbReference>
<keyword evidence="13" id="KW-1185">Reference proteome</keyword>
<evidence type="ECO:0000256" key="7">
    <source>
        <dbReference type="ARBA" id="ARBA00022840"/>
    </source>
</evidence>
<protein>
    <recommendedName>
        <fullName evidence="2">histidine kinase</fullName>
        <ecNumber evidence="2">2.7.13.3</ecNumber>
    </recommendedName>
</protein>
<dbReference type="PROSITE" id="PS50109">
    <property type="entry name" value="HIS_KIN"/>
    <property type="match status" value="1"/>
</dbReference>
<evidence type="ECO:0000259" key="11">
    <source>
        <dbReference type="PROSITE" id="PS50110"/>
    </source>
</evidence>
<feature type="modified residue" description="4-aspartylphosphate" evidence="9">
    <location>
        <position position="332"/>
    </location>
</feature>
<evidence type="ECO:0000256" key="1">
    <source>
        <dbReference type="ARBA" id="ARBA00000085"/>
    </source>
</evidence>
<dbReference type="Pfam" id="PF00512">
    <property type="entry name" value="HisKA"/>
    <property type="match status" value="1"/>
</dbReference>
<keyword evidence="7" id="KW-0067">ATP-binding</keyword>
<evidence type="ECO:0000259" key="10">
    <source>
        <dbReference type="PROSITE" id="PS50109"/>
    </source>
</evidence>
<evidence type="ECO:0000256" key="3">
    <source>
        <dbReference type="ARBA" id="ARBA00022553"/>
    </source>
</evidence>
<proteinExistence type="predicted"/>
<evidence type="ECO:0000256" key="8">
    <source>
        <dbReference type="ARBA" id="ARBA00023012"/>
    </source>
</evidence>
<dbReference type="InterPro" id="IPR004358">
    <property type="entry name" value="Sig_transdc_His_kin-like_C"/>
</dbReference>
<dbReference type="EC" id="2.7.13.3" evidence="2"/>
<evidence type="ECO:0000313" key="12">
    <source>
        <dbReference type="EMBL" id="GHB90483.1"/>
    </source>
</evidence>
<evidence type="ECO:0000256" key="9">
    <source>
        <dbReference type="PROSITE-ProRule" id="PRU00169"/>
    </source>
</evidence>
<dbReference type="Gene3D" id="3.30.565.10">
    <property type="entry name" value="Histidine kinase-like ATPase, C-terminal domain"/>
    <property type="match status" value="1"/>
</dbReference>
<keyword evidence="5" id="KW-0547">Nucleotide-binding</keyword>
<organism evidence="12 13">
    <name type="scientific">Cerasicoccus arenae</name>
    <dbReference type="NCBI Taxonomy" id="424488"/>
    <lineage>
        <taxon>Bacteria</taxon>
        <taxon>Pseudomonadati</taxon>
        <taxon>Verrucomicrobiota</taxon>
        <taxon>Opitutia</taxon>
        <taxon>Puniceicoccales</taxon>
        <taxon>Cerasicoccaceae</taxon>
        <taxon>Cerasicoccus</taxon>
    </lineage>
</organism>
<evidence type="ECO:0000256" key="4">
    <source>
        <dbReference type="ARBA" id="ARBA00022679"/>
    </source>
</evidence>
<comment type="caution">
    <text evidence="12">The sequence shown here is derived from an EMBL/GenBank/DDBJ whole genome shotgun (WGS) entry which is preliminary data.</text>
</comment>
<gene>
    <name evidence="12" type="ORF">GCM10007047_01540</name>
</gene>
<accession>A0A8J3D6P1</accession>
<reference evidence="12" key="1">
    <citation type="journal article" date="2014" name="Int. J. Syst. Evol. Microbiol.">
        <title>Complete genome sequence of Corynebacterium casei LMG S-19264T (=DSM 44701T), isolated from a smear-ripened cheese.</title>
        <authorList>
            <consortium name="US DOE Joint Genome Institute (JGI-PGF)"/>
            <person name="Walter F."/>
            <person name="Albersmeier A."/>
            <person name="Kalinowski J."/>
            <person name="Ruckert C."/>
        </authorList>
    </citation>
    <scope>NUCLEOTIDE SEQUENCE</scope>
    <source>
        <strain evidence="12">KCTC 12870</strain>
    </source>
</reference>
<dbReference type="PROSITE" id="PS50110">
    <property type="entry name" value="RESPONSE_REGULATORY"/>
    <property type="match status" value="1"/>
</dbReference>
<dbReference type="Gene3D" id="1.10.287.130">
    <property type="match status" value="1"/>
</dbReference>
<dbReference type="Gene3D" id="3.40.50.2300">
    <property type="match status" value="1"/>
</dbReference>
<dbReference type="InterPro" id="IPR036097">
    <property type="entry name" value="HisK_dim/P_sf"/>
</dbReference>
<dbReference type="PANTHER" id="PTHR43065:SF10">
    <property type="entry name" value="PEROXIDE STRESS-ACTIVATED HISTIDINE KINASE MAK3"/>
    <property type="match status" value="1"/>
</dbReference>
<keyword evidence="6" id="KW-0418">Kinase</keyword>
<comment type="catalytic activity">
    <reaction evidence="1">
        <text>ATP + protein L-histidine = ADP + protein N-phospho-L-histidine.</text>
        <dbReference type="EC" id="2.7.13.3"/>
    </reaction>
</comment>
<keyword evidence="4" id="KW-0808">Transferase</keyword>
<evidence type="ECO:0000256" key="2">
    <source>
        <dbReference type="ARBA" id="ARBA00012438"/>
    </source>
</evidence>
<feature type="domain" description="Histidine kinase" evidence="10">
    <location>
        <begin position="47"/>
        <end position="257"/>
    </location>
</feature>
<dbReference type="GO" id="GO:0000155">
    <property type="term" value="F:phosphorelay sensor kinase activity"/>
    <property type="evidence" value="ECO:0007669"/>
    <property type="project" value="InterPro"/>
</dbReference>
<dbReference type="AlphaFoldDB" id="A0A8J3D6P1"/>
<dbReference type="Pfam" id="PF02518">
    <property type="entry name" value="HATPase_c"/>
    <property type="match status" value="1"/>
</dbReference>
<dbReference type="PANTHER" id="PTHR43065">
    <property type="entry name" value="SENSOR HISTIDINE KINASE"/>
    <property type="match status" value="1"/>
</dbReference>
<evidence type="ECO:0000256" key="6">
    <source>
        <dbReference type="ARBA" id="ARBA00022777"/>
    </source>
</evidence>
<dbReference type="Proteomes" id="UP000642829">
    <property type="component" value="Unassembled WGS sequence"/>
</dbReference>
<keyword evidence="8" id="KW-0902">Two-component regulatory system</keyword>
<name>A0A8J3D6P1_9BACT</name>
<dbReference type="SMART" id="SM00387">
    <property type="entry name" value="HATPase_c"/>
    <property type="match status" value="1"/>
</dbReference>
<dbReference type="SUPFAM" id="SSF52172">
    <property type="entry name" value="CheY-like"/>
    <property type="match status" value="1"/>
</dbReference>
<dbReference type="SMART" id="SM00448">
    <property type="entry name" value="REC"/>
    <property type="match status" value="1"/>
</dbReference>
<evidence type="ECO:0000256" key="5">
    <source>
        <dbReference type="ARBA" id="ARBA00022741"/>
    </source>
</evidence>
<dbReference type="GO" id="GO:0005524">
    <property type="term" value="F:ATP binding"/>
    <property type="evidence" value="ECO:0007669"/>
    <property type="project" value="UniProtKB-KW"/>
</dbReference>
<dbReference type="SUPFAM" id="SSF55874">
    <property type="entry name" value="ATPase domain of HSP90 chaperone/DNA topoisomerase II/histidine kinase"/>
    <property type="match status" value="1"/>
</dbReference>
<dbReference type="InterPro" id="IPR011006">
    <property type="entry name" value="CheY-like_superfamily"/>
</dbReference>
<dbReference type="InterPro" id="IPR005467">
    <property type="entry name" value="His_kinase_dom"/>
</dbReference>
<dbReference type="EMBL" id="BMXG01000001">
    <property type="protein sequence ID" value="GHB90483.1"/>
    <property type="molecule type" value="Genomic_DNA"/>
</dbReference>
<feature type="domain" description="Response regulatory" evidence="11">
    <location>
        <begin position="281"/>
        <end position="397"/>
    </location>
</feature>
<sequence>MELVSLQFKRKIEAMLEANEDIEPVAPNYVTDQTMEQTITLGKLARGIAHDINNLVTSIQGNAQLAERALTNQNELKKSLSNIKLASRLITELTGQIQTFSRTHQMPIAVFNLTKVVNEIILLIRSTLPPSIQLTSAVSHERIYVNGASSQLAQAVMNLCTNALQALGRKERGQLNIELEIQNDQARIIVEDDGHGISSDKLDRIFDPFYTTKHFGMGSGLGLAVVKSVIDSHQGDIQVTSTPDHGTRFEILIPIAPEGSVEEVTPMIERLASASMTRSQTVLLVDDEPTIRSLGVDILHSLGYRVTVARDGREALEIFQRRPEYFDIILSDSRMPEMTGLELAAEIRKLRPEMPFILITAFDDTKENPLFNQLSITDIVPKPFRIEQLQRSLRQAMLGVES</sequence>
<dbReference type="InterPro" id="IPR003661">
    <property type="entry name" value="HisK_dim/P_dom"/>
</dbReference>
<dbReference type="CDD" id="cd00082">
    <property type="entry name" value="HisKA"/>
    <property type="match status" value="1"/>
</dbReference>
<keyword evidence="3 9" id="KW-0597">Phosphoprotein</keyword>
<dbReference type="PRINTS" id="PR00344">
    <property type="entry name" value="BCTRLSENSOR"/>
</dbReference>
<dbReference type="InterPro" id="IPR001789">
    <property type="entry name" value="Sig_transdc_resp-reg_receiver"/>
</dbReference>
<dbReference type="InterPro" id="IPR003594">
    <property type="entry name" value="HATPase_dom"/>
</dbReference>
<dbReference type="InterPro" id="IPR036890">
    <property type="entry name" value="HATPase_C_sf"/>
</dbReference>
<evidence type="ECO:0000313" key="13">
    <source>
        <dbReference type="Proteomes" id="UP000642829"/>
    </source>
</evidence>
<dbReference type="Pfam" id="PF00072">
    <property type="entry name" value="Response_reg"/>
    <property type="match status" value="1"/>
</dbReference>